<proteinExistence type="predicted"/>
<dbReference type="Proteomes" id="UP000534783">
    <property type="component" value="Unassembled WGS sequence"/>
</dbReference>
<dbReference type="EMBL" id="VTOW01000007">
    <property type="protein sequence ID" value="NKE73422.1"/>
    <property type="molecule type" value="Genomic_DNA"/>
</dbReference>
<dbReference type="InterPro" id="IPR000551">
    <property type="entry name" value="MerR-type_HTH_dom"/>
</dbReference>
<dbReference type="RefSeq" id="WP_168063378.1">
    <property type="nucleotide sequence ID" value="NZ_VTOW01000007.1"/>
</dbReference>
<dbReference type="CDD" id="cd04783">
    <property type="entry name" value="HTH_MerR1"/>
    <property type="match status" value="1"/>
</dbReference>
<evidence type="ECO:0000256" key="6">
    <source>
        <dbReference type="ARBA" id="ARBA00023163"/>
    </source>
</evidence>
<comment type="caution">
    <text evidence="9">The sequence shown here is derived from an EMBL/GenBank/DDBJ whole genome shotgun (WGS) entry which is preliminary data.</text>
</comment>
<dbReference type="SMART" id="SM00422">
    <property type="entry name" value="HTH_MERR"/>
    <property type="match status" value="1"/>
</dbReference>
<dbReference type="Gene3D" id="1.10.1660.10">
    <property type="match status" value="1"/>
</dbReference>
<dbReference type="Pfam" id="PF13411">
    <property type="entry name" value="MerR_1"/>
    <property type="match status" value="1"/>
</dbReference>
<name>A0A7X6DU31_9BACT</name>
<keyword evidence="5" id="KW-0238">DNA-binding</keyword>
<dbReference type="PANTHER" id="PTHR30204:SF94">
    <property type="entry name" value="HEAVY METAL-DEPENDENT TRANSCRIPTIONAL REGULATOR HI_0293-RELATED"/>
    <property type="match status" value="1"/>
</dbReference>
<reference evidence="9 10" key="1">
    <citation type="journal article" date="2020" name="Nature">
        <title>Bacterial chemolithoautotrophy via manganese oxidation.</title>
        <authorList>
            <person name="Yu H."/>
            <person name="Leadbetter J.R."/>
        </authorList>
    </citation>
    <scope>NUCLEOTIDE SEQUENCE [LARGE SCALE GENOMIC DNA]</scope>
    <source>
        <strain evidence="9 10">Mn-1</strain>
    </source>
</reference>
<protein>
    <recommendedName>
        <fullName evidence="1">Mercuric resistance operon regulatory protein</fullName>
    </recommendedName>
</protein>
<dbReference type="GO" id="GO:0003677">
    <property type="term" value="F:DNA binding"/>
    <property type="evidence" value="ECO:0007669"/>
    <property type="project" value="UniProtKB-KW"/>
</dbReference>
<feature type="domain" description="HTH merR-type" evidence="8">
    <location>
        <begin position="3"/>
        <end position="72"/>
    </location>
</feature>
<keyword evidence="4" id="KW-0805">Transcription regulation</keyword>
<evidence type="ECO:0000259" key="8">
    <source>
        <dbReference type="PROSITE" id="PS50937"/>
    </source>
</evidence>
<gene>
    <name evidence="9" type="primary">merR</name>
    <name evidence="9" type="ORF">MNODULE_21925</name>
</gene>
<organism evidence="9 10">
    <name type="scientific">Candidatus Manganitrophus noduliformans</name>
    <dbReference type="NCBI Taxonomy" id="2606439"/>
    <lineage>
        <taxon>Bacteria</taxon>
        <taxon>Pseudomonadati</taxon>
        <taxon>Nitrospirota</taxon>
        <taxon>Nitrospiria</taxon>
        <taxon>Candidatus Troglogloeales</taxon>
        <taxon>Candidatus Manganitrophaceae</taxon>
        <taxon>Candidatus Manganitrophus</taxon>
    </lineage>
</organism>
<dbReference type="PROSITE" id="PS50937">
    <property type="entry name" value="HTH_MERR_2"/>
    <property type="match status" value="1"/>
</dbReference>
<dbReference type="GO" id="GO:0046689">
    <property type="term" value="P:response to mercury ion"/>
    <property type="evidence" value="ECO:0007669"/>
    <property type="project" value="UniProtKB-KW"/>
</dbReference>
<accession>A0A7X6DU31</accession>
<evidence type="ECO:0000256" key="5">
    <source>
        <dbReference type="ARBA" id="ARBA00023125"/>
    </source>
</evidence>
<evidence type="ECO:0000256" key="3">
    <source>
        <dbReference type="ARBA" id="ARBA00022914"/>
    </source>
</evidence>
<comment type="function">
    <text evidence="7">Mediates the mercuric-dependent induction of mercury resistance operon. In the absence of mercury MerR represses transcription by binding tightly to the mer operator region; when mercury is present the dimeric complex binds a single ion and becomes a potent transcriptional activator, while remaining bound to the mer site.</text>
</comment>
<evidence type="ECO:0000256" key="2">
    <source>
        <dbReference type="ARBA" id="ARBA00022466"/>
    </source>
</evidence>
<dbReference type="InterPro" id="IPR011794">
    <property type="entry name" value="MerR"/>
</dbReference>
<keyword evidence="3" id="KW-0476">Mercury</keyword>
<dbReference type="PROSITE" id="PS00552">
    <property type="entry name" value="HTH_MERR_1"/>
    <property type="match status" value="1"/>
</dbReference>
<evidence type="ECO:0000256" key="4">
    <source>
        <dbReference type="ARBA" id="ARBA00023015"/>
    </source>
</evidence>
<dbReference type="PRINTS" id="PR00040">
    <property type="entry name" value="HTHMERR"/>
</dbReference>
<dbReference type="GO" id="GO:0045340">
    <property type="term" value="F:mercury ion binding"/>
    <property type="evidence" value="ECO:0007669"/>
    <property type="project" value="InterPro"/>
</dbReference>
<dbReference type="AlphaFoldDB" id="A0A7X6DU31"/>
<keyword evidence="10" id="KW-1185">Reference proteome</keyword>
<dbReference type="InterPro" id="IPR009061">
    <property type="entry name" value="DNA-bd_dom_put_sf"/>
</dbReference>
<dbReference type="PANTHER" id="PTHR30204">
    <property type="entry name" value="REDOX-CYCLING DRUG-SENSING TRANSCRIPTIONAL ACTIVATOR SOXR"/>
    <property type="match status" value="1"/>
</dbReference>
<evidence type="ECO:0000256" key="7">
    <source>
        <dbReference type="ARBA" id="ARBA00024874"/>
    </source>
</evidence>
<keyword evidence="6" id="KW-0804">Transcription</keyword>
<keyword evidence="2" id="KW-0475">Mercuric resistance</keyword>
<dbReference type="NCBIfam" id="TIGR02051">
    <property type="entry name" value="MerR"/>
    <property type="match status" value="1"/>
</dbReference>
<evidence type="ECO:0000313" key="10">
    <source>
        <dbReference type="Proteomes" id="UP000534783"/>
    </source>
</evidence>
<dbReference type="GO" id="GO:0003700">
    <property type="term" value="F:DNA-binding transcription factor activity"/>
    <property type="evidence" value="ECO:0007669"/>
    <property type="project" value="InterPro"/>
</dbReference>
<sequence length="133" mass="15090">MKSLTIGQLAKRAGVKVETVRYYERRGLILEPPRRESGYRQYAEDAVARIQFIKRAQELGFSLKEILELLSLRVDRHTTCSDVKQRAEAKISDIEVKIADLKRMKQALVKVTNACSGRGPTSECPILEAKNED</sequence>
<dbReference type="InterPro" id="IPR047057">
    <property type="entry name" value="MerR_fam"/>
</dbReference>
<evidence type="ECO:0000313" key="9">
    <source>
        <dbReference type="EMBL" id="NKE73422.1"/>
    </source>
</evidence>
<evidence type="ECO:0000256" key="1">
    <source>
        <dbReference type="ARBA" id="ARBA00017146"/>
    </source>
</evidence>
<dbReference type="SUPFAM" id="SSF46955">
    <property type="entry name" value="Putative DNA-binding domain"/>
    <property type="match status" value="1"/>
</dbReference>